<gene>
    <name evidence="1" type="ORF">PENTCL1PPCAC_14271</name>
</gene>
<dbReference type="EMBL" id="BTSX01000004">
    <property type="protein sequence ID" value="GMS92096.1"/>
    <property type="molecule type" value="Genomic_DNA"/>
</dbReference>
<protein>
    <submittedName>
        <fullName evidence="1">Uncharacterized protein</fullName>
    </submittedName>
</protein>
<feature type="non-terminal residue" evidence="1">
    <location>
        <position position="1"/>
    </location>
</feature>
<dbReference type="Proteomes" id="UP001432027">
    <property type="component" value="Unassembled WGS sequence"/>
</dbReference>
<organism evidence="1 2">
    <name type="scientific">Pristionchus entomophagus</name>
    <dbReference type="NCBI Taxonomy" id="358040"/>
    <lineage>
        <taxon>Eukaryota</taxon>
        <taxon>Metazoa</taxon>
        <taxon>Ecdysozoa</taxon>
        <taxon>Nematoda</taxon>
        <taxon>Chromadorea</taxon>
        <taxon>Rhabditida</taxon>
        <taxon>Rhabditina</taxon>
        <taxon>Diplogasteromorpha</taxon>
        <taxon>Diplogasteroidea</taxon>
        <taxon>Neodiplogasteridae</taxon>
        <taxon>Pristionchus</taxon>
    </lineage>
</organism>
<dbReference type="AlphaFoldDB" id="A0AAV5T943"/>
<reference evidence="1" key="1">
    <citation type="submission" date="2023-10" db="EMBL/GenBank/DDBJ databases">
        <title>Genome assembly of Pristionchus species.</title>
        <authorList>
            <person name="Yoshida K."/>
            <person name="Sommer R.J."/>
        </authorList>
    </citation>
    <scope>NUCLEOTIDE SEQUENCE</scope>
    <source>
        <strain evidence="1">RS0144</strain>
    </source>
</reference>
<sequence length="86" mass="10278">HLEAIRDDDDDCFNHYILRNAPINDDCSTSYRNLDRHGKLHLDENSRRVLHRDCRLLRHSCGYLCTRYRMPYTLQCSSPSEMTSKY</sequence>
<comment type="caution">
    <text evidence="1">The sequence shown here is derived from an EMBL/GenBank/DDBJ whole genome shotgun (WGS) entry which is preliminary data.</text>
</comment>
<evidence type="ECO:0000313" key="2">
    <source>
        <dbReference type="Proteomes" id="UP001432027"/>
    </source>
</evidence>
<accession>A0AAV5T943</accession>
<proteinExistence type="predicted"/>
<keyword evidence="2" id="KW-1185">Reference proteome</keyword>
<name>A0AAV5T943_9BILA</name>
<evidence type="ECO:0000313" key="1">
    <source>
        <dbReference type="EMBL" id="GMS92096.1"/>
    </source>
</evidence>